<proteinExistence type="predicted"/>
<keyword evidence="3" id="KW-1185">Reference proteome</keyword>
<evidence type="ECO:0000313" key="2">
    <source>
        <dbReference type="EMBL" id="CAH2009747.1"/>
    </source>
</evidence>
<sequence>MSSADNPRATDLAKFLCYLFRSCRFSPNTIALHKSVVCTFANPEKSKLLASNALVQRTMKAIKLKQQPPRKSIWSVSTIIQWLVPNPPAEDSIFQVSRYVALMLLLASRFADPLENLRPSAVFGAFTLFTYSYLLPMFGAHGTKSNLIQDNSNLYLRVPSNLVAIVSRNVFWGAKRPLRAGMGPGNLRKQVKDEDTDQALGVERKGGKHGSTSRSFRILEETPPPSPALSLQHRAENLSALNRRRMRKRHGILYAKIKSLENKVRNAVKLSEKYNKRYLRLKTKNTDPNSPATKMSSLLNNIQVPDVV</sequence>
<protein>
    <submittedName>
        <fullName evidence="2">Uncharacterized protein</fullName>
    </submittedName>
</protein>
<name>A0A9P0Q4C9_ACAOB</name>
<gene>
    <name evidence="2" type="ORF">ACAOBT_LOCUS31091</name>
</gene>
<reference evidence="2" key="1">
    <citation type="submission" date="2022-03" db="EMBL/GenBank/DDBJ databases">
        <authorList>
            <person name="Sayadi A."/>
        </authorList>
    </citation>
    <scope>NUCLEOTIDE SEQUENCE</scope>
</reference>
<evidence type="ECO:0000256" key="1">
    <source>
        <dbReference type="SAM" id="MobiDB-lite"/>
    </source>
</evidence>
<accession>A0A9P0Q4C9</accession>
<dbReference type="Proteomes" id="UP001152888">
    <property type="component" value="Unassembled WGS sequence"/>
</dbReference>
<evidence type="ECO:0000313" key="3">
    <source>
        <dbReference type="Proteomes" id="UP001152888"/>
    </source>
</evidence>
<dbReference type="EMBL" id="CAKOFQ010007912">
    <property type="protein sequence ID" value="CAH2009747.1"/>
    <property type="molecule type" value="Genomic_DNA"/>
</dbReference>
<dbReference type="OrthoDB" id="7484669at2759"/>
<dbReference type="AlphaFoldDB" id="A0A9P0Q4C9"/>
<comment type="caution">
    <text evidence="2">The sequence shown here is derived from an EMBL/GenBank/DDBJ whole genome shotgun (WGS) entry which is preliminary data.</text>
</comment>
<organism evidence="2 3">
    <name type="scientific">Acanthoscelides obtectus</name>
    <name type="common">Bean weevil</name>
    <name type="synonym">Bruchus obtectus</name>
    <dbReference type="NCBI Taxonomy" id="200917"/>
    <lineage>
        <taxon>Eukaryota</taxon>
        <taxon>Metazoa</taxon>
        <taxon>Ecdysozoa</taxon>
        <taxon>Arthropoda</taxon>
        <taxon>Hexapoda</taxon>
        <taxon>Insecta</taxon>
        <taxon>Pterygota</taxon>
        <taxon>Neoptera</taxon>
        <taxon>Endopterygota</taxon>
        <taxon>Coleoptera</taxon>
        <taxon>Polyphaga</taxon>
        <taxon>Cucujiformia</taxon>
        <taxon>Chrysomeloidea</taxon>
        <taxon>Chrysomelidae</taxon>
        <taxon>Bruchinae</taxon>
        <taxon>Bruchini</taxon>
        <taxon>Acanthoscelides</taxon>
    </lineage>
</organism>
<feature type="region of interest" description="Disordered" evidence="1">
    <location>
        <begin position="192"/>
        <end position="214"/>
    </location>
</feature>